<gene>
    <name evidence="2" type="ORF">PCL_12553</name>
</gene>
<organism evidence="2 3">
    <name type="scientific">Purpureocillium lilacinum</name>
    <name type="common">Paecilomyces lilacinus</name>
    <dbReference type="NCBI Taxonomy" id="33203"/>
    <lineage>
        <taxon>Eukaryota</taxon>
        <taxon>Fungi</taxon>
        <taxon>Dikarya</taxon>
        <taxon>Ascomycota</taxon>
        <taxon>Pezizomycotina</taxon>
        <taxon>Sordariomycetes</taxon>
        <taxon>Hypocreomycetidae</taxon>
        <taxon>Hypocreales</taxon>
        <taxon>Ophiocordycipitaceae</taxon>
        <taxon>Purpureocillium</taxon>
    </lineage>
</organism>
<feature type="region of interest" description="Disordered" evidence="1">
    <location>
        <begin position="1"/>
        <end position="123"/>
    </location>
</feature>
<feature type="region of interest" description="Disordered" evidence="1">
    <location>
        <begin position="225"/>
        <end position="245"/>
    </location>
</feature>
<protein>
    <submittedName>
        <fullName evidence="2">Uncharacterized protein</fullName>
    </submittedName>
</protein>
<reference evidence="2 3" key="1">
    <citation type="journal article" date="2016" name="Front. Microbiol.">
        <title>Genome and transcriptome sequences reveal the specific parasitism of the nematophagous Purpureocillium lilacinum 36-1.</title>
        <authorList>
            <person name="Xie J."/>
            <person name="Li S."/>
            <person name="Mo C."/>
            <person name="Xiao X."/>
            <person name="Peng D."/>
            <person name="Wang G."/>
            <person name="Xiao Y."/>
        </authorList>
    </citation>
    <scope>NUCLEOTIDE SEQUENCE [LARGE SCALE GENOMIC DNA]</scope>
    <source>
        <strain evidence="2 3">36-1</strain>
    </source>
</reference>
<feature type="compositionally biased region" description="Basic residues" evidence="1">
    <location>
        <begin position="30"/>
        <end position="44"/>
    </location>
</feature>
<feature type="compositionally biased region" description="Basic and acidic residues" evidence="1">
    <location>
        <begin position="320"/>
        <end position="333"/>
    </location>
</feature>
<name>A0A2U3E9L1_PURLI</name>
<feature type="compositionally biased region" description="Low complexity" evidence="1">
    <location>
        <begin position="395"/>
        <end position="410"/>
    </location>
</feature>
<feature type="compositionally biased region" description="Basic and acidic residues" evidence="1">
    <location>
        <begin position="1"/>
        <end position="29"/>
    </location>
</feature>
<dbReference type="EMBL" id="LCWV01000008">
    <property type="protein sequence ID" value="PWI71185.1"/>
    <property type="molecule type" value="Genomic_DNA"/>
</dbReference>
<evidence type="ECO:0000313" key="2">
    <source>
        <dbReference type="EMBL" id="PWI71185.1"/>
    </source>
</evidence>
<comment type="caution">
    <text evidence="2">The sequence shown here is derived from an EMBL/GenBank/DDBJ whole genome shotgun (WGS) entry which is preliminary data.</text>
</comment>
<evidence type="ECO:0000313" key="3">
    <source>
        <dbReference type="Proteomes" id="UP000245956"/>
    </source>
</evidence>
<feature type="compositionally biased region" description="Basic and acidic residues" evidence="1">
    <location>
        <begin position="58"/>
        <end position="90"/>
    </location>
</feature>
<proteinExistence type="predicted"/>
<feature type="compositionally biased region" description="Basic and acidic residues" evidence="1">
    <location>
        <begin position="342"/>
        <end position="359"/>
    </location>
</feature>
<feature type="compositionally biased region" description="Basic and acidic residues" evidence="1">
    <location>
        <begin position="292"/>
        <end position="313"/>
    </location>
</feature>
<feature type="region of interest" description="Disordered" evidence="1">
    <location>
        <begin position="273"/>
        <end position="416"/>
    </location>
</feature>
<sequence>MAAARRVEMDARRSGALDEESHLGMDQAKKKNKMEKRAKTKGHHATGGIGREQGGWGMDREGEAKNEWCGRREGDGHARQAGGDEREKGANRQSRQRPRRRASQTPDPAPSDPGALAAQQDEEAVGMGACEVQRGGRVPADRGPDGRGGGWMVEAGPVAFQVDAGQRRLAGSIGRGGGGLVRAWAPSACLWGLGPGTVQRGGARRFCSALRGGNKMGRTLLRAAEAPPPRTSKPRHVTEASPLSRRRVTTARCPYLQDMVPEARMAWQLHGPPGFVPSPGSDSAAQGAANHHTTDATPRHRHERGTTRRDEAWTGRQAGRHPERMDGWMDGRPPRWLAQTGWHERQSKLRSESGADDSHSAGPFRTRRVHSAKGARADARHATPRNATQRNATQLPASRSPRAPLRRFSPNGPDSS</sequence>
<feature type="compositionally biased region" description="Gly residues" evidence="1">
    <location>
        <begin position="45"/>
        <end position="57"/>
    </location>
</feature>
<accession>A0A2U3E9L1</accession>
<dbReference type="AlphaFoldDB" id="A0A2U3E9L1"/>
<evidence type="ECO:0000256" key="1">
    <source>
        <dbReference type="SAM" id="MobiDB-lite"/>
    </source>
</evidence>
<feature type="compositionally biased region" description="Polar residues" evidence="1">
    <location>
        <begin position="385"/>
        <end position="394"/>
    </location>
</feature>
<dbReference type="Proteomes" id="UP000245956">
    <property type="component" value="Unassembled WGS sequence"/>
</dbReference>